<feature type="transmembrane region" description="Helical" evidence="5">
    <location>
        <begin position="30"/>
        <end position="49"/>
    </location>
</feature>
<dbReference type="PANTHER" id="PTHR13647">
    <property type="entry name" value="INSULIN-LIKE PEPTIDE 2-RELATED"/>
    <property type="match status" value="1"/>
</dbReference>
<dbReference type="Proteomes" id="UP000037069">
    <property type="component" value="Unassembled WGS sequence"/>
</dbReference>
<feature type="domain" description="Insulin-like" evidence="6">
    <location>
        <begin position="196"/>
        <end position="270"/>
    </location>
</feature>
<sequence length="272" mass="30571">MVLPKARLMYSSSSLINTCKTSKTASPVHLMSLPAILVGILVLVVVTPLQAHPLIPSGNSHSFEYKHYCSNSLSDVIRLLCGGPYSSQQYTHYTDNSDAFSSNSLKRLASDDGIYFRNVQTERIHECCQRPCGYSELKMYCAPKMFSLKYIISTQHHRILSFTTIILVICLIVIIYMPTPAQTHPLSPQDGHTPNRRYCSTALFEAIRVICEGRTNSLSSRYPDSVGNRRPSLLRRLLPDDDVIFRPSFGGAVHECCRRPCGYSELHAYCED</sequence>
<reference evidence="7 8" key="1">
    <citation type="journal article" date="2015" name="Nat. Commun.">
        <title>Lucilia cuprina genome unlocks parasitic fly biology to underpin future interventions.</title>
        <authorList>
            <person name="Anstead C.A."/>
            <person name="Korhonen P.K."/>
            <person name="Young N.D."/>
            <person name="Hall R.S."/>
            <person name="Jex A.R."/>
            <person name="Murali S.C."/>
            <person name="Hughes D.S."/>
            <person name="Lee S.F."/>
            <person name="Perry T."/>
            <person name="Stroehlein A.J."/>
            <person name="Ansell B.R."/>
            <person name="Breugelmans B."/>
            <person name="Hofmann A."/>
            <person name="Qu J."/>
            <person name="Dugan S."/>
            <person name="Lee S.L."/>
            <person name="Chao H."/>
            <person name="Dinh H."/>
            <person name="Han Y."/>
            <person name="Doddapaneni H.V."/>
            <person name="Worley K.C."/>
            <person name="Muzny D.M."/>
            <person name="Ioannidis P."/>
            <person name="Waterhouse R.M."/>
            <person name="Zdobnov E.M."/>
            <person name="James P.J."/>
            <person name="Bagnall N.H."/>
            <person name="Kotze A.C."/>
            <person name="Gibbs R.A."/>
            <person name="Richards S."/>
            <person name="Batterham P."/>
            <person name="Gasser R.B."/>
        </authorList>
    </citation>
    <scope>NUCLEOTIDE SEQUENCE [LARGE SCALE GENOMIC DNA]</scope>
    <source>
        <strain evidence="7 8">LS</strain>
        <tissue evidence="7">Full body</tissue>
    </source>
</reference>
<comment type="subunit">
    <text evidence="1">Heterodimer of a B chain and an A chain linked by two disulfide bonds.</text>
</comment>
<evidence type="ECO:0000259" key="6">
    <source>
        <dbReference type="SMART" id="SM00078"/>
    </source>
</evidence>
<name>A0A0L0C3Z6_LUCCU</name>
<evidence type="ECO:0000256" key="2">
    <source>
        <dbReference type="ARBA" id="ARBA00022685"/>
    </source>
</evidence>
<accession>A0A0L0C3Z6</accession>
<dbReference type="SMART" id="SM00078">
    <property type="entry name" value="IlGF"/>
    <property type="match status" value="2"/>
</dbReference>
<dbReference type="InterPro" id="IPR016179">
    <property type="entry name" value="Insulin-like"/>
</dbReference>
<keyword evidence="2" id="KW-0165">Cleavage on pair of basic residues</keyword>
<dbReference type="GO" id="GO:0005576">
    <property type="term" value="C:extracellular region"/>
    <property type="evidence" value="ECO:0007669"/>
    <property type="project" value="InterPro"/>
</dbReference>
<dbReference type="Gene3D" id="1.10.100.10">
    <property type="entry name" value="Insulin-like"/>
    <property type="match status" value="2"/>
</dbReference>
<dbReference type="GO" id="GO:0005179">
    <property type="term" value="F:hormone activity"/>
    <property type="evidence" value="ECO:0007669"/>
    <property type="project" value="InterPro"/>
</dbReference>
<keyword evidence="4" id="KW-1015">Disulfide bond</keyword>
<comment type="caution">
    <text evidence="7">The sequence shown here is derived from an EMBL/GenBank/DDBJ whole genome shotgun (WGS) entry which is preliminary data.</text>
</comment>
<keyword evidence="5" id="KW-0472">Membrane</keyword>
<feature type="transmembrane region" description="Helical" evidence="5">
    <location>
        <begin position="159"/>
        <end position="177"/>
    </location>
</feature>
<keyword evidence="8" id="KW-1185">Reference proteome</keyword>
<keyword evidence="3" id="KW-0732">Signal</keyword>
<evidence type="ECO:0000256" key="4">
    <source>
        <dbReference type="ARBA" id="ARBA00023157"/>
    </source>
</evidence>
<protein>
    <recommendedName>
        <fullName evidence="6">Insulin-like domain-containing protein</fullName>
    </recommendedName>
</protein>
<feature type="domain" description="Insulin-like" evidence="6">
    <location>
        <begin position="66"/>
        <end position="141"/>
    </location>
</feature>
<evidence type="ECO:0000256" key="3">
    <source>
        <dbReference type="ARBA" id="ARBA00022729"/>
    </source>
</evidence>
<keyword evidence="5" id="KW-0812">Transmembrane</keyword>
<dbReference type="STRING" id="7375.A0A0L0C3Z6"/>
<proteinExistence type="predicted"/>
<evidence type="ECO:0000256" key="1">
    <source>
        <dbReference type="ARBA" id="ARBA00011207"/>
    </source>
</evidence>
<dbReference type="AlphaFoldDB" id="A0A0L0C3Z6"/>
<gene>
    <name evidence="7" type="ORF">FF38_02304</name>
</gene>
<dbReference type="EMBL" id="JRES01000940">
    <property type="protein sequence ID" value="KNC27000.1"/>
    <property type="molecule type" value="Genomic_DNA"/>
</dbReference>
<evidence type="ECO:0000256" key="5">
    <source>
        <dbReference type="SAM" id="Phobius"/>
    </source>
</evidence>
<dbReference type="InterPro" id="IPR036438">
    <property type="entry name" value="Insulin-like_sf"/>
</dbReference>
<dbReference type="PANTHER" id="PTHR13647:SF4">
    <property type="entry name" value="INSULIN-LIKE PEPTIDE 1-RELATED"/>
    <property type="match status" value="1"/>
</dbReference>
<keyword evidence="5" id="KW-1133">Transmembrane helix</keyword>
<organism evidence="7 8">
    <name type="scientific">Lucilia cuprina</name>
    <name type="common">Green bottle fly</name>
    <name type="synonym">Australian sheep blowfly</name>
    <dbReference type="NCBI Taxonomy" id="7375"/>
    <lineage>
        <taxon>Eukaryota</taxon>
        <taxon>Metazoa</taxon>
        <taxon>Ecdysozoa</taxon>
        <taxon>Arthropoda</taxon>
        <taxon>Hexapoda</taxon>
        <taxon>Insecta</taxon>
        <taxon>Pterygota</taxon>
        <taxon>Neoptera</taxon>
        <taxon>Endopterygota</taxon>
        <taxon>Diptera</taxon>
        <taxon>Brachycera</taxon>
        <taxon>Muscomorpha</taxon>
        <taxon>Oestroidea</taxon>
        <taxon>Calliphoridae</taxon>
        <taxon>Luciliinae</taxon>
        <taxon>Lucilia</taxon>
    </lineage>
</organism>
<dbReference type="Pfam" id="PF00049">
    <property type="entry name" value="Insulin"/>
    <property type="match status" value="1"/>
</dbReference>
<dbReference type="OrthoDB" id="6330326at2759"/>
<evidence type="ECO:0000313" key="7">
    <source>
        <dbReference type="EMBL" id="KNC27000.1"/>
    </source>
</evidence>
<evidence type="ECO:0000313" key="8">
    <source>
        <dbReference type="Proteomes" id="UP000037069"/>
    </source>
</evidence>
<dbReference type="SUPFAM" id="SSF56994">
    <property type="entry name" value="Insulin-like"/>
    <property type="match status" value="2"/>
</dbReference>